<dbReference type="EMBL" id="MCFC01000062">
    <property type="protein sequence ID" value="ORY24961.1"/>
    <property type="molecule type" value="Genomic_DNA"/>
</dbReference>
<dbReference type="InterPro" id="IPR042859">
    <property type="entry name" value="NOL11"/>
</dbReference>
<accession>A0A1Y2AQZ8</accession>
<name>A0A1Y2AQZ8_9TREE</name>
<dbReference type="Proteomes" id="UP000193986">
    <property type="component" value="Unassembled WGS sequence"/>
</dbReference>
<dbReference type="AlphaFoldDB" id="A0A1Y2AQZ8"/>
<dbReference type="InParanoid" id="A0A1Y2AQZ8"/>
<dbReference type="GO" id="GO:0030490">
    <property type="term" value="P:maturation of SSU-rRNA"/>
    <property type="evidence" value="ECO:0007669"/>
    <property type="project" value="InterPro"/>
</dbReference>
<sequence length="755" mass="81078">MASISSATSLATFPLPHASSSKLPHISLNPVLGSDEQLAVAAVQGDGVWTYDLSTLRPTTSFTCPPSTIFSTKPISYHSKVLNRKDKQKAEEETLDIDMAGDTVPQRVTLVGVYGGEDVGDSVWVWEGEEAEKKAIQLDVQLHSLHYLDRPYHPVLAVTTKGQLIVLTSDLKPLVLPILKTKKTEFQIITAAVLKSQTDALRIVTVDIRGNVRSTLLSIDDEGARVAPGNVGSILPNNGHGRQLVSADISPEGVISAIDLKRHLVSAHVDKLDQALATNAPVLVHPSESYSLASLPSTTKPVVVFSSPHPEPSIVLAVPSPSLPAVLAVGPISSLAGTGGIISHISVLDASTPNQFVVGVVLTHHGATGDSGRSIIHTCELSLPANGVGLNSLLGTQFATKTYLSFGHHSGHRGSVSVSQKMRDLLATATNAIGTERQAALSAAEQLWQDYLKQQDPKTSLSVETVKAIARAVFSAALRTEEVEGDGDNDTVPTGVYARSIVRNMLDRSLLKQDAVESGLINALLALEDWDNIVLAIQSIPTLPSSALLDALKASLPLRDQRDAILQAVVNGPAPAPDFRVELKQRLSVEEATIVLAVLVRWAEEHVERRGEGLSAWSEPELRAPAISQDTDELPTLNAVINYSSALLDSHLPLFLSHPPAYTWLERLGSSLGPLLEMQDDLRKLRGPVSALLTLASREEKRRAEVAAKKAALGKEERNRGPGAWREERRKEREGAGRGVGEEAVGLWKVEDFVF</sequence>
<gene>
    <name evidence="2" type="ORF">BCR39DRAFT_545369</name>
</gene>
<proteinExistence type="predicted"/>
<feature type="region of interest" description="Disordered" evidence="1">
    <location>
        <begin position="709"/>
        <end position="741"/>
    </location>
</feature>
<dbReference type="GO" id="GO:0005730">
    <property type="term" value="C:nucleolus"/>
    <property type="evidence" value="ECO:0007669"/>
    <property type="project" value="TreeGrafter"/>
</dbReference>
<protein>
    <submittedName>
        <fullName evidence="2">Uncharacterized protein</fullName>
    </submittedName>
</protein>
<keyword evidence="3" id="KW-1185">Reference proteome</keyword>
<evidence type="ECO:0000313" key="3">
    <source>
        <dbReference type="Proteomes" id="UP000193986"/>
    </source>
</evidence>
<comment type="caution">
    <text evidence="2">The sequence shown here is derived from an EMBL/GenBank/DDBJ whole genome shotgun (WGS) entry which is preliminary data.</text>
</comment>
<reference evidence="2 3" key="1">
    <citation type="submission" date="2016-07" db="EMBL/GenBank/DDBJ databases">
        <title>Pervasive Adenine N6-methylation of Active Genes in Fungi.</title>
        <authorList>
            <consortium name="DOE Joint Genome Institute"/>
            <person name="Mondo S.J."/>
            <person name="Dannebaum R.O."/>
            <person name="Kuo R.C."/>
            <person name="Labutti K."/>
            <person name="Haridas S."/>
            <person name="Kuo A."/>
            <person name="Salamov A."/>
            <person name="Ahrendt S.R."/>
            <person name="Lipzen A."/>
            <person name="Sullivan W."/>
            <person name="Andreopoulos W.B."/>
            <person name="Clum A."/>
            <person name="Lindquist E."/>
            <person name="Daum C."/>
            <person name="Ramamoorthy G.K."/>
            <person name="Gryganskyi A."/>
            <person name="Culley D."/>
            <person name="Magnuson J.K."/>
            <person name="James T.Y."/>
            <person name="O'Malley M.A."/>
            <person name="Stajich J.E."/>
            <person name="Spatafora J.W."/>
            <person name="Visel A."/>
            <person name="Grigoriev I.V."/>
        </authorList>
    </citation>
    <scope>NUCLEOTIDE SEQUENCE [LARGE SCALE GENOMIC DNA]</scope>
    <source>
        <strain evidence="2 3">68-887.2</strain>
    </source>
</reference>
<dbReference type="PANTHER" id="PTHR15633:SF2">
    <property type="entry name" value="NUCLEOLAR PROTEIN 11"/>
    <property type="match status" value="1"/>
</dbReference>
<feature type="compositionally biased region" description="Basic and acidic residues" evidence="1">
    <location>
        <begin position="709"/>
        <end position="736"/>
    </location>
</feature>
<dbReference type="OrthoDB" id="4349954at2759"/>
<organism evidence="2 3">
    <name type="scientific">Naematelia encephala</name>
    <dbReference type="NCBI Taxonomy" id="71784"/>
    <lineage>
        <taxon>Eukaryota</taxon>
        <taxon>Fungi</taxon>
        <taxon>Dikarya</taxon>
        <taxon>Basidiomycota</taxon>
        <taxon>Agaricomycotina</taxon>
        <taxon>Tremellomycetes</taxon>
        <taxon>Tremellales</taxon>
        <taxon>Naemateliaceae</taxon>
        <taxon>Naematelia</taxon>
    </lineage>
</organism>
<evidence type="ECO:0000313" key="2">
    <source>
        <dbReference type="EMBL" id="ORY24961.1"/>
    </source>
</evidence>
<dbReference type="GO" id="GO:0003723">
    <property type="term" value="F:RNA binding"/>
    <property type="evidence" value="ECO:0007669"/>
    <property type="project" value="TreeGrafter"/>
</dbReference>
<dbReference type="STRING" id="71784.A0A1Y2AQZ8"/>
<dbReference type="PANTHER" id="PTHR15633">
    <property type="entry name" value="NUCLEOLAR PROTEIN 11"/>
    <property type="match status" value="1"/>
</dbReference>
<evidence type="ECO:0000256" key="1">
    <source>
        <dbReference type="SAM" id="MobiDB-lite"/>
    </source>
</evidence>